<dbReference type="InterPro" id="IPR031436">
    <property type="entry name" value="TMEM132_C"/>
</dbReference>
<evidence type="ECO:0000256" key="7">
    <source>
        <dbReference type="SAM" id="Phobius"/>
    </source>
</evidence>
<evidence type="ECO:0000259" key="8">
    <source>
        <dbReference type="Pfam" id="PF15706"/>
    </source>
</evidence>
<dbReference type="Pfam" id="PF23486">
    <property type="entry name" value="Ig_TMEM132_5th"/>
    <property type="match status" value="1"/>
</dbReference>
<evidence type="ECO:0000259" key="10">
    <source>
        <dbReference type="Pfam" id="PF23039"/>
    </source>
</evidence>
<feature type="compositionally biased region" description="Low complexity" evidence="6">
    <location>
        <begin position="1217"/>
        <end position="1244"/>
    </location>
</feature>
<feature type="domain" description="Transmembrane protein family 132 fourth" evidence="9">
    <location>
        <begin position="455"/>
        <end position="576"/>
    </location>
</feature>
<evidence type="ECO:0000256" key="1">
    <source>
        <dbReference type="ARBA" id="ARBA00004479"/>
    </source>
</evidence>
<dbReference type="InterPro" id="IPR055421">
    <property type="entry name" value="TMEM132_3rd"/>
</dbReference>
<evidence type="ECO:0000256" key="2">
    <source>
        <dbReference type="ARBA" id="ARBA00006166"/>
    </source>
</evidence>
<evidence type="ECO:0000256" key="4">
    <source>
        <dbReference type="ARBA" id="ARBA00022989"/>
    </source>
</evidence>
<evidence type="ECO:0000259" key="9">
    <source>
        <dbReference type="Pfam" id="PF16070"/>
    </source>
</evidence>
<dbReference type="EMBL" id="JAJJHW010000095">
    <property type="protein sequence ID" value="KAH8387840.1"/>
    <property type="molecule type" value="Genomic_DNA"/>
</dbReference>
<dbReference type="PANTHER" id="PTHR13388:SF11">
    <property type="entry name" value="DETONATOR, ISOFORM E"/>
    <property type="match status" value="1"/>
</dbReference>
<accession>A0AAD4KBI8</accession>
<comment type="similarity">
    <text evidence="2">Belongs to the TMEM132 family.</text>
</comment>
<dbReference type="PANTHER" id="PTHR13388">
    <property type="entry name" value="DETONATOR, ISOFORM E"/>
    <property type="match status" value="1"/>
</dbReference>
<evidence type="ECO:0000313" key="14">
    <source>
        <dbReference type="Proteomes" id="UP001200034"/>
    </source>
</evidence>
<keyword evidence="3 7" id="KW-0812">Transmembrane</keyword>
<feature type="region of interest" description="Disordered" evidence="6">
    <location>
        <begin position="1279"/>
        <end position="1302"/>
    </location>
</feature>
<feature type="region of interest" description="Disordered" evidence="6">
    <location>
        <begin position="1161"/>
        <end position="1193"/>
    </location>
</feature>
<dbReference type="InterPro" id="IPR026307">
    <property type="entry name" value="TMEM132"/>
</dbReference>
<proteinExistence type="inferred from homology"/>
<dbReference type="InterPro" id="IPR055423">
    <property type="entry name" value="Ig_TMEM132_5th"/>
</dbReference>
<sequence length="1481" mass="163717">SPTLLPPRNHLELSASVEVHFEAPDSGFFLKHARQPPVTPEIANVQQSSSSSSSSSLPPLKTRANYDSVLSLDRFTVVETTQPVSIRASYGPFSTKQTVPARYIVPDSMDAAGNQATGDYVNNSTATLLELQQPNMHLDISAHLVRGTVSQDSPVLRVLFHAGADPGGHLQRQKVCVLLHVAMANEQPLKGRCMPEGEDGVCVAEVVIPLSWWPALQAPRHGSNAAQSALPPPKAPQRYAQVSYSVFEPPLRNPEQCEPKVQIQPLTTFAQVPLLAAKTAFKELRADDSVTFLLPQHPLYPMSKLHVPVFLHQYAEQEQRVAAFTVRARVKAGLRIMGASASSDLWSISIEKENPKHTTARVTAFRKDVDSSASAESRSTYNSSGNGNEVYEVFSWLLEVADDSNDILDGGKIVWSVTHVYDAPKDKDSSELIAPDDTKKRLIAKLEINKDDIQAVLPMAKIWEVMNTAVLTGRQVAQAMKVFIVSQAGKVADVTLQSSCHAEDESVIKVRPESESESATSCPTVCVIWPNLLQVSSSCSSVYVDGSEQRGSSNASVIVKYGTYVGVAKFIVWMPEFPLEVYISDFRLSQIKGWKVTDDNHYIHNKQSRRRKKRSYMWSQHGTSYYNNVGGDKSICRARYQQSPVEVYAKFLAIDQVSRHRPSQRVWPKTCITLPLSTQNSGRISYFISRRTGLRVTDLVQPLLRVADPKIASLKGRILQGKSMGRTDVQVLSPITGRVIGTKEIRVGSDKVNLSKLIVRVISGLQLTITPENAIENGYLAETSVTHKLTAQYQEGLLDIDLEFSDGSKTPLRDIAVEDYFLLVESLDTEVVAFAPMLASHHPRVIAVGEGNGNLLRVTLLLSEECRLRRGSGGSSSSGASATAAGGTKPNKPNAAPLASALASIEVDFNNVDIVSKQESIQNDGTVGRERKHYRNSGDLADIIVGIPLRDSSQQYEPTVQARQHRASIQAVHKSHYGNRGLAGGNMSSMELGMYVLLTAFCFAIIVFVISCVVYASKFRPAMIESGLDPLSGGGKANGNAAGGVGGGFRDVRLKESTTNAHDWVWLGRSTIDRQSVAVDAPPPQQQQQQPVQQQQQHINARDSRMRITSNPIITYDNGRRVSSFDQAQPKLQTHIVPASNLNKLHQEQHYLPNERKETALEYKPPVPPHRNVGTRAMLPPQLPQTAPIKDKELLNKRHSQHFKREHMLNENNNATQPLPQQNQQQQQQPQQQQQQQQHQQPPQLHHHHQQQQPERHQHQRSHSHSHNFMHEPVLRSAHLKMKQQQQLQQQQQQQQQQQHEELHNAEKLVEYTNPHQKNAFQFDSLTPKRVTKAAAVAQAAQAAAAAAAAANSAAAATINHNHSILSTVADAANSNATDEIVRLPTPPGTSATVSSEPTTKSSRVKRATVVGNPMFSATVDDTLAPGERLGLDDLDMDYEQIMHYFDNLKILSTFHQRYQNVVTPMTTPTRKQMQMLDQLV</sequence>
<organism evidence="13 14">
    <name type="scientific">Drosophila rubida</name>
    <dbReference type="NCBI Taxonomy" id="30044"/>
    <lineage>
        <taxon>Eukaryota</taxon>
        <taxon>Metazoa</taxon>
        <taxon>Ecdysozoa</taxon>
        <taxon>Arthropoda</taxon>
        <taxon>Hexapoda</taxon>
        <taxon>Insecta</taxon>
        <taxon>Pterygota</taxon>
        <taxon>Neoptera</taxon>
        <taxon>Endopterygota</taxon>
        <taxon>Diptera</taxon>
        <taxon>Brachycera</taxon>
        <taxon>Muscomorpha</taxon>
        <taxon>Ephydroidea</taxon>
        <taxon>Drosophilidae</taxon>
        <taxon>Drosophila</taxon>
    </lineage>
</organism>
<feature type="transmembrane region" description="Helical" evidence="7">
    <location>
        <begin position="992"/>
        <end position="1016"/>
    </location>
</feature>
<dbReference type="GO" id="GO:0016020">
    <property type="term" value="C:membrane"/>
    <property type="evidence" value="ECO:0007669"/>
    <property type="project" value="UniProtKB-SubCell"/>
</dbReference>
<comment type="subcellular location">
    <subcellularLocation>
        <location evidence="1">Membrane</location>
        <topology evidence="1">Single-pass type I membrane protein</topology>
    </subcellularLocation>
</comment>
<feature type="region of interest" description="Disordered" evidence="6">
    <location>
        <begin position="1213"/>
        <end position="1266"/>
    </location>
</feature>
<protein>
    <recommendedName>
        <fullName evidence="15">Transmembrane protein 132E</fullName>
    </recommendedName>
</protein>
<evidence type="ECO:0000313" key="13">
    <source>
        <dbReference type="EMBL" id="KAH8387840.1"/>
    </source>
</evidence>
<feature type="domain" description="Transmembrane protein TMEM132 C-terminal" evidence="8">
    <location>
        <begin position="981"/>
        <end position="1071"/>
    </location>
</feature>
<dbReference type="Pfam" id="PF16070">
    <property type="entry name" value="Ig_TMEM132_4th"/>
    <property type="match status" value="1"/>
</dbReference>
<evidence type="ECO:0000256" key="3">
    <source>
        <dbReference type="ARBA" id="ARBA00022692"/>
    </source>
</evidence>
<evidence type="ECO:0000259" key="12">
    <source>
        <dbReference type="Pfam" id="PF23487"/>
    </source>
</evidence>
<dbReference type="Proteomes" id="UP001200034">
    <property type="component" value="Unassembled WGS sequence"/>
</dbReference>
<evidence type="ECO:0000259" key="11">
    <source>
        <dbReference type="Pfam" id="PF23486"/>
    </source>
</evidence>
<keyword evidence="14" id="KW-1185">Reference proteome</keyword>
<feature type="domain" description="Transmembrane protein TMEM132 cohesin-like" evidence="10">
    <location>
        <begin position="281"/>
        <end position="378"/>
    </location>
</feature>
<name>A0AAD4KBI8_9MUSC</name>
<keyword evidence="5 7" id="KW-0472">Membrane</keyword>
<feature type="region of interest" description="Disordered" evidence="6">
    <location>
        <begin position="869"/>
        <end position="895"/>
    </location>
</feature>
<keyword evidence="4 7" id="KW-1133">Transmembrane helix</keyword>
<dbReference type="Pfam" id="PF23487">
    <property type="entry name" value="Ig_TMEM132_6th"/>
    <property type="match status" value="1"/>
</dbReference>
<feature type="domain" description="Transmembrane protein TMEM132 sixth" evidence="12">
    <location>
        <begin position="755"/>
        <end position="867"/>
    </location>
</feature>
<feature type="compositionally biased region" description="Low complexity" evidence="6">
    <location>
        <begin position="1284"/>
        <end position="1298"/>
    </location>
</feature>
<dbReference type="Pfam" id="PF15706">
    <property type="entry name" value="TMEM132_C"/>
    <property type="match status" value="1"/>
</dbReference>
<reference evidence="13" key="1">
    <citation type="journal article" date="2021" name="Mol. Ecol. Resour.">
        <title>Phylogenomic analyses of the genus Drosophila reveals genomic signals of climate adaptation.</title>
        <authorList>
            <person name="Li F."/>
            <person name="Rane R.V."/>
            <person name="Luria V."/>
            <person name="Xiong Z."/>
            <person name="Chen J."/>
            <person name="Li Z."/>
            <person name="Catullo R.A."/>
            <person name="Griffin P.C."/>
            <person name="Schiffer M."/>
            <person name="Pearce S."/>
            <person name="Lee S.F."/>
            <person name="McElroy K."/>
            <person name="Stocker A."/>
            <person name="Shirriffs J."/>
            <person name="Cockerell F."/>
            <person name="Coppin C."/>
            <person name="Sgro C.M."/>
            <person name="Karger A."/>
            <person name="Cain J.W."/>
            <person name="Weber J.A."/>
            <person name="Santpere G."/>
            <person name="Kirschner M.W."/>
            <person name="Hoffmann A.A."/>
            <person name="Oakeshott J.G."/>
            <person name="Zhang G."/>
        </authorList>
    </citation>
    <scope>NUCLEOTIDE SEQUENCE</scope>
    <source>
        <strain evidence="13">BGI-SZ-2011g</strain>
    </source>
</reference>
<feature type="region of interest" description="Disordered" evidence="6">
    <location>
        <begin position="1078"/>
        <end position="1105"/>
    </location>
</feature>
<evidence type="ECO:0000256" key="5">
    <source>
        <dbReference type="ARBA" id="ARBA00023136"/>
    </source>
</evidence>
<feature type="compositionally biased region" description="Low complexity" evidence="6">
    <location>
        <begin position="1086"/>
        <end position="1097"/>
    </location>
</feature>
<dbReference type="Pfam" id="PF23039">
    <property type="entry name" value="TMEM132_3rd"/>
    <property type="match status" value="1"/>
</dbReference>
<feature type="domain" description="Transmembrane protein TMEM132 fifth" evidence="11">
    <location>
        <begin position="580"/>
        <end position="752"/>
    </location>
</feature>
<evidence type="ECO:0000256" key="6">
    <source>
        <dbReference type="SAM" id="MobiDB-lite"/>
    </source>
</evidence>
<dbReference type="InterPro" id="IPR031437">
    <property type="entry name" value="Ig_TMEM132_4th"/>
</dbReference>
<comment type="caution">
    <text evidence="13">The sequence shown here is derived from an EMBL/GenBank/DDBJ whole genome shotgun (WGS) entry which is preliminary data.</text>
</comment>
<feature type="non-terminal residue" evidence="13">
    <location>
        <position position="1481"/>
    </location>
</feature>
<evidence type="ECO:0008006" key="15">
    <source>
        <dbReference type="Google" id="ProtNLM"/>
    </source>
</evidence>
<feature type="compositionally biased region" description="Low complexity" evidence="6">
    <location>
        <begin position="877"/>
        <end position="895"/>
    </location>
</feature>
<dbReference type="InterPro" id="IPR055424">
    <property type="entry name" value="Ig_TMEM132_6th"/>
</dbReference>
<feature type="non-terminal residue" evidence="13">
    <location>
        <position position="1"/>
    </location>
</feature>
<gene>
    <name evidence="13" type="ORF">KR093_009874</name>
</gene>